<evidence type="ECO:0000313" key="3">
    <source>
        <dbReference type="Proteomes" id="UP000308149"/>
    </source>
</evidence>
<keyword evidence="1" id="KW-0812">Transmembrane</keyword>
<dbReference type="AlphaFoldDB" id="A0A5B7ZP97"/>
<dbReference type="OrthoDB" id="559153at2"/>
<evidence type="ECO:0000256" key="1">
    <source>
        <dbReference type="SAM" id="Phobius"/>
    </source>
</evidence>
<dbReference type="InterPro" id="IPR036737">
    <property type="entry name" value="OmpA-like_sf"/>
</dbReference>
<dbReference type="RefSeq" id="WP_139716076.1">
    <property type="nucleotide sequence ID" value="NZ_CP040871.1"/>
</dbReference>
<evidence type="ECO:0000313" key="2">
    <source>
        <dbReference type="EMBL" id="QDA57024.1"/>
    </source>
</evidence>
<dbReference type="SUPFAM" id="SSF103088">
    <property type="entry name" value="OmpA-like"/>
    <property type="match status" value="1"/>
</dbReference>
<keyword evidence="1" id="KW-1133">Transmembrane helix</keyword>
<dbReference type="Gene3D" id="3.30.1330.60">
    <property type="entry name" value="OmpA-like domain"/>
    <property type="match status" value="1"/>
</dbReference>
<dbReference type="EMBL" id="CP040871">
    <property type="protein sequence ID" value="QDA57024.1"/>
    <property type="molecule type" value="Genomic_DNA"/>
</dbReference>
<keyword evidence="1" id="KW-0472">Membrane</keyword>
<evidence type="ECO:0008006" key="4">
    <source>
        <dbReference type="Google" id="ProtNLM"/>
    </source>
</evidence>
<feature type="transmembrane region" description="Helical" evidence="1">
    <location>
        <begin position="20"/>
        <end position="42"/>
    </location>
</feature>
<gene>
    <name evidence="2" type="ORF">FHQ07_06685</name>
</gene>
<keyword evidence="3" id="KW-1185">Reference proteome</keyword>
<reference evidence="2 3" key="1">
    <citation type="submission" date="2019-06" db="EMBL/GenBank/DDBJ databases">
        <title>Thermomonas aquatica sp. nov., isolated from an industrial wastewater treatment plant.</title>
        <authorList>
            <person name="Jeon J.H."/>
            <person name="Park D.-S."/>
        </authorList>
    </citation>
    <scope>NUCLEOTIDE SEQUENCE [LARGE SCALE GENOMIC DNA]</scope>
    <source>
        <strain evidence="2 3">SY21</strain>
    </source>
</reference>
<protein>
    <recommendedName>
        <fullName evidence="4">OmpA family protein</fullName>
    </recommendedName>
</protein>
<sequence>MPQFDIRQDKPYRRGLVLGLTMAEVMILLIFVLLMALGAALAKRDKVLAAMNDGVGRKLVEMLQEAYPKASTPDEYFKELVRAIEARKTLESVGQDNAKANLLEDAELGRKLRKAAENAGSQDPYKFADAALKKASLGKKGEWPPFFNLSEAGGYYFESGKATLRPEFVDKLRTSVIPSLRKYVDDYDVDVVEVIGHTDEVPMAGLSNLDAKLIAASANSYPIEYLRSTDNAGLAIARAVAVVRVLRADPRMKGITVLPLSGAQLIVPIDRAADGSSTMGDQSRRRIEMRLRRSTEQIAAPQSP</sequence>
<dbReference type="Proteomes" id="UP000308149">
    <property type="component" value="Chromosome"/>
</dbReference>
<dbReference type="KEGG" id="thes:FHQ07_06685"/>
<proteinExistence type="predicted"/>
<accession>A0A5B7ZP97</accession>
<name>A0A5B7ZP97_9GAMM</name>
<organism evidence="2 3">
    <name type="scientific">Thermomonas aquatica</name>
    <dbReference type="NCBI Taxonomy" id="2202149"/>
    <lineage>
        <taxon>Bacteria</taxon>
        <taxon>Pseudomonadati</taxon>
        <taxon>Pseudomonadota</taxon>
        <taxon>Gammaproteobacteria</taxon>
        <taxon>Lysobacterales</taxon>
        <taxon>Lysobacteraceae</taxon>
        <taxon>Thermomonas</taxon>
    </lineage>
</organism>